<dbReference type="Pfam" id="PF25023">
    <property type="entry name" value="TEN_YD-shell"/>
    <property type="match status" value="1"/>
</dbReference>
<evidence type="ECO:0000256" key="1">
    <source>
        <dbReference type="ARBA" id="ARBA00022737"/>
    </source>
</evidence>
<proteinExistence type="predicted"/>
<feature type="domain" description="Teneurin-like YD-shell" evidence="2">
    <location>
        <begin position="68"/>
        <end position="300"/>
    </location>
</feature>
<dbReference type="InterPro" id="IPR050708">
    <property type="entry name" value="T6SS_VgrG/RHS"/>
</dbReference>
<keyword evidence="1" id="KW-0677">Repeat</keyword>
<name>A0A5D6WSZ6_9FIRM</name>
<dbReference type="Gene3D" id="2.180.10.10">
    <property type="entry name" value="RHS repeat-associated core"/>
    <property type="match status" value="2"/>
</dbReference>
<dbReference type="PANTHER" id="PTHR32305:SF15">
    <property type="entry name" value="PROTEIN RHSA-RELATED"/>
    <property type="match status" value="1"/>
</dbReference>
<comment type="caution">
    <text evidence="3">The sequence shown here is derived from an EMBL/GenBank/DDBJ whole genome shotgun (WGS) entry which is preliminary data.</text>
</comment>
<evidence type="ECO:0000259" key="2">
    <source>
        <dbReference type="Pfam" id="PF25023"/>
    </source>
</evidence>
<dbReference type="RefSeq" id="WP_149188458.1">
    <property type="nucleotide sequence ID" value="NZ_VTOZ01000004.1"/>
</dbReference>
<dbReference type="Proteomes" id="UP000322783">
    <property type="component" value="Unassembled WGS sequence"/>
</dbReference>
<keyword evidence="4" id="KW-1185">Reference proteome</keyword>
<evidence type="ECO:0000313" key="3">
    <source>
        <dbReference type="EMBL" id="TYZ30259.1"/>
    </source>
</evidence>
<organism evidence="3 4">
    <name type="scientific">Selenomonas caprae</name>
    <dbReference type="NCBI Taxonomy" id="2606905"/>
    <lineage>
        <taxon>Bacteria</taxon>
        <taxon>Bacillati</taxon>
        <taxon>Bacillota</taxon>
        <taxon>Negativicutes</taxon>
        <taxon>Selenomonadales</taxon>
        <taxon>Selenomonadaceae</taxon>
        <taxon>Selenomonas</taxon>
    </lineage>
</organism>
<accession>A0A5D6WSZ6</accession>
<sequence>MDYRYSCEKDDLLLAKKASGRTLLSYRYDELGRKISQIDITGRQVNYRFDKSNQLVDICNEFDPSIVSFARDADGAIQKITHANGMWQDIVYDNAGNRLTRTAKDIEAQYIYDVNNRLTSQIFNGRVETYRYDDAGNLLQDAKNTYEYDAFRRTSKVTTKAGDVQINRYDAEGLRCEMEENGKLVQFIFNENKEVITEETEGNITRLILTSDLWARESEPEKTWYHYASDEQGSTIFITGKNGEVKNRYTYDAFGNTVEKAEEIPNRYQYTGQQLDPITRQYHLRARFYNPAIARFTQEGRYHGDGLDLYAYCANNPVGYYDSSGYDKSDILSDLPQYPLVRIGHKGIGKLYAQKGMPNHEEIATNTIKSFKGPIYVSKGMKGEEFVITSNDRENLASGVFVTRKSAGTTPEERINKLALPPCNTAQIESKVKLTINRILLEGRVAPQPQWVKEAGAGISRDGNGWQIITDGGRGNHAIEDINE</sequence>
<dbReference type="AlphaFoldDB" id="A0A5D6WSZ6"/>
<evidence type="ECO:0000313" key="4">
    <source>
        <dbReference type="Proteomes" id="UP000322783"/>
    </source>
</evidence>
<protein>
    <submittedName>
        <fullName evidence="3">RHS repeat-associated core domain-containing protein</fullName>
    </submittedName>
</protein>
<dbReference type="InterPro" id="IPR022385">
    <property type="entry name" value="Rhs_assc_core"/>
</dbReference>
<dbReference type="NCBIfam" id="TIGR03696">
    <property type="entry name" value="Rhs_assc_core"/>
    <property type="match status" value="1"/>
</dbReference>
<dbReference type="InterPro" id="IPR056823">
    <property type="entry name" value="TEN-like_YD-shell"/>
</dbReference>
<dbReference type="EMBL" id="VTOZ01000004">
    <property type="protein sequence ID" value="TYZ30259.1"/>
    <property type="molecule type" value="Genomic_DNA"/>
</dbReference>
<dbReference type="PANTHER" id="PTHR32305">
    <property type="match status" value="1"/>
</dbReference>
<gene>
    <name evidence="3" type="ORF">FZ041_02990</name>
</gene>
<reference evidence="3 4" key="1">
    <citation type="submission" date="2019-08" db="EMBL/GenBank/DDBJ databases">
        <title>Selenomonas sp. mPRGC5 and Selenomonas sp. mPRGC8 isolated from ruminal fluid of dairy goat (Capra hircus).</title>
        <authorList>
            <person name="Poothong S."/>
            <person name="Nuengjamnong C."/>
            <person name="Tanasupawat S."/>
        </authorList>
    </citation>
    <scope>NUCLEOTIDE SEQUENCE [LARGE SCALE GENOMIC DNA]</scope>
    <source>
        <strain evidence="4">mPRGC8</strain>
    </source>
</reference>